<name>A0A7X3LTS9_9HYPH</name>
<dbReference type="GO" id="GO:0050355">
    <property type="term" value="F:inorganic triphosphate phosphatase activity"/>
    <property type="evidence" value="ECO:0007669"/>
    <property type="project" value="InterPro"/>
</dbReference>
<feature type="domain" description="CYTH" evidence="1">
    <location>
        <begin position="4"/>
        <end position="207"/>
    </location>
</feature>
<dbReference type="SMART" id="SM00880">
    <property type="entry name" value="CHAD"/>
    <property type="match status" value="1"/>
</dbReference>
<evidence type="ECO:0000313" key="3">
    <source>
        <dbReference type="EMBL" id="MXN64957.1"/>
    </source>
</evidence>
<dbReference type="InterPro" id="IPR023577">
    <property type="entry name" value="CYTH_domain"/>
</dbReference>
<dbReference type="InterPro" id="IPR039013">
    <property type="entry name" value="YgiF"/>
</dbReference>
<dbReference type="InterPro" id="IPR033469">
    <property type="entry name" value="CYTH-like_dom_sf"/>
</dbReference>
<gene>
    <name evidence="3" type="ORF">GR183_08560</name>
</gene>
<feature type="domain" description="CHAD" evidence="2">
    <location>
        <begin position="225"/>
        <end position="512"/>
    </location>
</feature>
<accession>A0A7X3LTS9</accession>
<dbReference type="InterPro" id="IPR007899">
    <property type="entry name" value="CHAD_dom"/>
</dbReference>
<evidence type="ECO:0000259" key="2">
    <source>
        <dbReference type="PROSITE" id="PS51708"/>
    </source>
</evidence>
<dbReference type="PANTHER" id="PTHR39569:SF1">
    <property type="entry name" value="INORGANIC TRIPHOSPHATASE"/>
    <property type="match status" value="1"/>
</dbReference>
<dbReference type="SMART" id="SM01118">
    <property type="entry name" value="CYTH"/>
    <property type="match status" value="1"/>
</dbReference>
<reference evidence="3 4" key="1">
    <citation type="submission" date="2019-12" db="EMBL/GenBank/DDBJ databases">
        <authorList>
            <person name="Li M."/>
        </authorList>
    </citation>
    <scope>NUCLEOTIDE SEQUENCE [LARGE SCALE GENOMIC DNA]</scope>
    <source>
        <strain evidence="3 4">GBMRC 2046</strain>
    </source>
</reference>
<evidence type="ECO:0000313" key="4">
    <source>
        <dbReference type="Proteomes" id="UP000433101"/>
    </source>
</evidence>
<protein>
    <submittedName>
        <fullName evidence="3">CHAD domain-containing protein</fullName>
    </submittedName>
</protein>
<dbReference type="Gene3D" id="1.40.20.10">
    <property type="entry name" value="CHAD domain"/>
    <property type="match status" value="1"/>
</dbReference>
<proteinExistence type="predicted"/>
<organism evidence="3 4">
    <name type="scientific">Stappia sediminis</name>
    <dbReference type="NCBI Taxonomy" id="2692190"/>
    <lineage>
        <taxon>Bacteria</taxon>
        <taxon>Pseudomonadati</taxon>
        <taxon>Pseudomonadota</taxon>
        <taxon>Alphaproteobacteria</taxon>
        <taxon>Hyphomicrobiales</taxon>
        <taxon>Stappiaceae</taxon>
        <taxon>Stappia</taxon>
    </lineage>
</organism>
<dbReference type="Gene3D" id="2.40.320.10">
    <property type="entry name" value="Hypothetical Protein Pfu-838710-001"/>
    <property type="match status" value="1"/>
</dbReference>
<dbReference type="CDD" id="cd07756">
    <property type="entry name" value="CYTH-like_Pase_CHAD"/>
    <property type="match status" value="1"/>
</dbReference>
<keyword evidence="4" id="KW-1185">Reference proteome</keyword>
<dbReference type="SUPFAM" id="SSF55154">
    <property type="entry name" value="CYTH-like phosphatases"/>
    <property type="match status" value="1"/>
</dbReference>
<comment type="caution">
    <text evidence="3">The sequence shown here is derived from an EMBL/GenBank/DDBJ whole genome shotgun (WGS) entry which is preliminary data.</text>
</comment>
<dbReference type="PANTHER" id="PTHR39569">
    <property type="entry name" value="INORGANIC TRIPHOSPHATASE"/>
    <property type="match status" value="1"/>
</dbReference>
<dbReference type="Pfam" id="PF01928">
    <property type="entry name" value="CYTH"/>
    <property type="match status" value="1"/>
</dbReference>
<dbReference type="PROSITE" id="PS51708">
    <property type="entry name" value="CHAD"/>
    <property type="match status" value="1"/>
</dbReference>
<dbReference type="PROSITE" id="PS51707">
    <property type="entry name" value="CYTH"/>
    <property type="match status" value="1"/>
</dbReference>
<evidence type="ECO:0000259" key="1">
    <source>
        <dbReference type="PROSITE" id="PS51707"/>
    </source>
</evidence>
<dbReference type="InterPro" id="IPR038186">
    <property type="entry name" value="CHAD_dom_sf"/>
</dbReference>
<dbReference type="Pfam" id="PF05235">
    <property type="entry name" value="CHAD"/>
    <property type="match status" value="1"/>
</dbReference>
<dbReference type="GO" id="GO:0046872">
    <property type="term" value="F:metal ion binding"/>
    <property type="evidence" value="ECO:0007669"/>
    <property type="project" value="TreeGrafter"/>
</dbReference>
<dbReference type="AlphaFoldDB" id="A0A7X3LTS9"/>
<dbReference type="Proteomes" id="UP000433101">
    <property type="component" value="Unassembled WGS sequence"/>
</dbReference>
<dbReference type="EMBL" id="WUMV01000003">
    <property type="protein sequence ID" value="MXN64957.1"/>
    <property type="molecule type" value="Genomic_DNA"/>
</dbReference>
<dbReference type="RefSeq" id="WP_160775190.1">
    <property type="nucleotide sequence ID" value="NZ_WUMV01000003.1"/>
</dbReference>
<sequence length="519" mass="58212">MTETFETELKLELDQTSLKHARSAELPCRYSAGRPVTRNLRSIYFDTPDCRLRKAKWSLRVRKTGRDWVQTVKSGTGLSGGLSRPREYEVRISGPVPELDRIEDEALKSALLRLIGTDKPVPQFETVVRRTTKQIKDAGGTEIELALDDGQIVSGERQCPITEAELELKSGSVDVLYDVAKALVNGSPVRFSQSSKAARGYAFAAGEESGPPMPKTAGNIEISDGDTAELALRAILRSCFDQISHNRIVVLETEDPEGPHQLRIGLRRLRSAFNVFRKIIDPAASRNLDQRARSIAAEVGNLRDLDVLIDEIIAPLEPEMPKSVTADALISHIRDEREKVRESVRQMLGDPNTNDFLFDLAAYTESRGWLTPQAIEQTVALARPISFFAAKALTKQWKAASKYGRRIEELTIEERHEMRKALKKLRYTVEFFRPIYKEKAVRPFLEKMKTLQDMFGYLNDVAMAEKLTGLPDAKGQKGASVALATGFAIGWHEARATGAWSQAKQLWDRTSKADKFWIK</sequence>